<dbReference type="STRING" id="1220589.CD32_12350"/>
<dbReference type="Gene3D" id="1.10.10.10">
    <property type="entry name" value="Winged helix-like DNA-binding domain superfamily/Winged helix DNA-binding domain"/>
    <property type="match status" value="1"/>
</dbReference>
<dbReference type="SUPFAM" id="SSF88659">
    <property type="entry name" value="Sigma3 and sigma4 domains of RNA polymerase sigma factors"/>
    <property type="match status" value="1"/>
</dbReference>
<dbReference type="Proteomes" id="UP000030437">
    <property type="component" value="Unassembled WGS sequence"/>
</dbReference>
<dbReference type="GO" id="GO:0006352">
    <property type="term" value="P:DNA-templated transcription initiation"/>
    <property type="evidence" value="ECO:0007669"/>
    <property type="project" value="InterPro"/>
</dbReference>
<evidence type="ECO:0000313" key="7">
    <source>
        <dbReference type="EMBL" id="KGR84377.1"/>
    </source>
</evidence>
<dbReference type="Gene3D" id="1.10.1740.10">
    <property type="match status" value="1"/>
</dbReference>
<evidence type="ECO:0000256" key="1">
    <source>
        <dbReference type="ARBA" id="ARBA00010641"/>
    </source>
</evidence>
<protein>
    <submittedName>
        <fullName evidence="7">RNA polymerase</fullName>
    </submittedName>
</protein>
<dbReference type="NCBIfam" id="TIGR02937">
    <property type="entry name" value="sigma70-ECF"/>
    <property type="match status" value="1"/>
</dbReference>
<keyword evidence="3" id="KW-0731">Sigma factor</keyword>
<dbReference type="InterPro" id="IPR013249">
    <property type="entry name" value="RNA_pol_sigma70_r4_t2"/>
</dbReference>
<dbReference type="PANTHER" id="PTHR43133">
    <property type="entry name" value="RNA POLYMERASE ECF-TYPE SIGMA FACTO"/>
    <property type="match status" value="1"/>
</dbReference>
<dbReference type="SUPFAM" id="SSF88946">
    <property type="entry name" value="Sigma2 domain of RNA polymerase sigma factors"/>
    <property type="match status" value="1"/>
</dbReference>
<comment type="similarity">
    <text evidence="1">Belongs to the sigma-70 factor family. ECF subfamily.</text>
</comment>
<feature type="domain" description="RNA polymerase sigma factor 70 region 4 type 2" evidence="6">
    <location>
        <begin position="105"/>
        <end position="156"/>
    </location>
</feature>
<keyword evidence="8" id="KW-1185">Reference proteome</keyword>
<gene>
    <name evidence="7" type="ORF">CD32_12350</name>
</gene>
<dbReference type="InterPro" id="IPR036388">
    <property type="entry name" value="WH-like_DNA-bd_sf"/>
</dbReference>
<dbReference type="GO" id="GO:0016987">
    <property type="term" value="F:sigma factor activity"/>
    <property type="evidence" value="ECO:0007669"/>
    <property type="project" value="UniProtKB-KW"/>
</dbReference>
<evidence type="ECO:0000259" key="5">
    <source>
        <dbReference type="Pfam" id="PF04542"/>
    </source>
</evidence>
<evidence type="ECO:0000259" key="6">
    <source>
        <dbReference type="Pfam" id="PF08281"/>
    </source>
</evidence>
<keyword evidence="4" id="KW-0804">Transcription</keyword>
<dbReference type="InterPro" id="IPR039425">
    <property type="entry name" value="RNA_pol_sigma-70-like"/>
</dbReference>
<accession>A0A0A3JBI4</accession>
<evidence type="ECO:0000313" key="8">
    <source>
        <dbReference type="Proteomes" id="UP000030437"/>
    </source>
</evidence>
<dbReference type="InterPro" id="IPR014284">
    <property type="entry name" value="RNA_pol_sigma-70_dom"/>
</dbReference>
<evidence type="ECO:0000256" key="2">
    <source>
        <dbReference type="ARBA" id="ARBA00023015"/>
    </source>
</evidence>
<dbReference type="PANTHER" id="PTHR43133:SF60">
    <property type="entry name" value="RNA POLYMERASE SIGMA FACTOR SIGV"/>
    <property type="match status" value="1"/>
</dbReference>
<reference evidence="7 8" key="1">
    <citation type="submission" date="2014-02" db="EMBL/GenBank/DDBJ databases">
        <title>Draft genome sequence of Lysinibacillus odysseyi NBRC 100172.</title>
        <authorList>
            <person name="Zhang F."/>
            <person name="Wang G."/>
            <person name="Zhang L."/>
        </authorList>
    </citation>
    <scope>NUCLEOTIDE SEQUENCE [LARGE SCALE GENOMIC DNA]</scope>
    <source>
        <strain evidence="7 8">NBRC 100172</strain>
    </source>
</reference>
<feature type="domain" description="RNA polymerase sigma-70 region 2" evidence="5">
    <location>
        <begin position="12"/>
        <end position="73"/>
    </location>
</feature>
<sequence>MKDEEELDRIMTDHTSLLFRIAYYYTKNLHTAEDIVQEVFIKFFQSNVQLSEEDLKPYLIRMTANKAKDYLKSWHYRKLVLQERLFSSKTVTEKDALIQQDEEAEISKAVLALPVKQREAIVYYYMEGLNIREIASLLNMPESTMKSRLAKGREQLKEQLKSIEWEVLMDETI</sequence>
<dbReference type="eggNOG" id="COG1595">
    <property type="taxonomic scope" value="Bacteria"/>
</dbReference>
<dbReference type="RefSeq" id="WP_036155011.1">
    <property type="nucleotide sequence ID" value="NZ_AVCX01000005.1"/>
</dbReference>
<dbReference type="AlphaFoldDB" id="A0A0A3JBI4"/>
<evidence type="ECO:0000256" key="3">
    <source>
        <dbReference type="ARBA" id="ARBA00023082"/>
    </source>
</evidence>
<dbReference type="InterPro" id="IPR013325">
    <property type="entry name" value="RNA_pol_sigma_r2"/>
</dbReference>
<dbReference type="GO" id="GO:0003677">
    <property type="term" value="F:DNA binding"/>
    <property type="evidence" value="ECO:0007669"/>
    <property type="project" value="InterPro"/>
</dbReference>
<name>A0A0A3JBI4_9BACI</name>
<dbReference type="Pfam" id="PF04542">
    <property type="entry name" value="Sigma70_r2"/>
    <property type="match status" value="1"/>
</dbReference>
<dbReference type="InterPro" id="IPR007627">
    <property type="entry name" value="RNA_pol_sigma70_r2"/>
</dbReference>
<dbReference type="CDD" id="cd06171">
    <property type="entry name" value="Sigma70_r4"/>
    <property type="match status" value="1"/>
</dbReference>
<keyword evidence="2" id="KW-0805">Transcription regulation</keyword>
<comment type="caution">
    <text evidence="7">The sequence shown here is derived from an EMBL/GenBank/DDBJ whole genome shotgun (WGS) entry which is preliminary data.</text>
</comment>
<evidence type="ECO:0000256" key="4">
    <source>
        <dbReference type="ARBA" id="ARBA00023163"/>
    </source>
</evidence>
<dbReference type="OrthoDB" id="9794508at2"/>
<organism evidence="7 8">
    <name type="scientific">Lysinibacillus odysseyi 34hs-1 = NBRC 100172</name>
    <dbReference type="NCBI Taxonomy" id="1220589"/>
    <lineage>
        <taxon>Bacteria</taxon>
        <taxon>Bacillati</taxon>
        <taxon>Bacillota</taxon>
        <taxon>Bacilli</taxon>
        <taxon>Bacillales</taxon>
        <taxon>Bacillaceae</taxon>
        <taxon>Lysinibacillus</taxon>
    </lineage>
</organism>
<proteinExistence type="inferred from homology"/>
<dbReference type="InterPro" id="IPR013324">
    <property type="entry name" value="RNA_pol_sigma_r3/r4-like"/>
</dbReference>
<dbReference type="EMBL" id="JPVP01000056">
    <property type="protein sequence ID" value="KGR84377.1"/>
    <property type="molecule type" value="Genomic_DNA"/>
</dbReference>
<dbReference type="Pfam" id="PF08281">
    <property type="entry name" value="Sigma70_r4_2"/>
    <property type="match status" value="1"/>
</dbReference>